<keyword evidence="5" id="KW-0445">Lipid transport</keyword>
<dbReference type="EMBL" id="SELW01000657">
    <property type="protein sequence ID" value="TID14833.1"/>
    <property type="molecule type" value="Genomic_DNA"/>
</dbReference>
<organism evidence="10 11">
    <name type="scientific">Pichia inconspicua</name>
    <dbReference type="NCBI Taxonomy" id="52247"/>
    <lineage>
        <taxon>Eukaryota</taxon>
        <taxon>Fungi</taxon>
        <taxon>Dikarya</taxon>
        <taxon>Ascomycota</taxon>
        <taxon>Saccharomycotina</taxon>
        <taxon>Pichiomycetes</taxon>
        <taxon>Pichiales</taxon>
        <taxon>Pichiaceae</taxon>
        <taxon>Pichia</taxon>
    </lineage>
</organism>
<dbReference type="GO" id="GO:0006869">
    <property type="term" value="P:lipid transport"/>
    <property type="evidence" value="ECO:0007669"/>
    <property type="project" value="UniProtKB-KW"/>
</dbReference>
<comment type="caution">
    <text evidence="10">The sequence shown here is derived from an EMBL/GenBank/DDBJ whole genome shotgun (WGS) entry which is preliminary data.</text>
</comment>
<sequence>MDTLSTIVTKFDNLHTDYMKLTSSFVPSSVPTTIYQNIATITSVLSAAESRQESLLNALSTIPESSSWNYVNDLVQNQATINFYSVLENIATETNTASRASLMTEAARASSVMKEIFDDHAFYKGHHPSVGGNAAILAINIVLFGLMATTSVFSRQWWFLVTWTCGLGLEIAGYIGRLMSSNDINNRPGYIMNSIALTIGPSFMMAGIYYIIAQLTVIYGEQYSLLKPMQYSLIFITADIFSIFLQGAGGGVATKAENNGGSTTGQDLLVAGIAIQVCTIGIFSIFWFILFYRVYKEYKHGNCDFNPDYQHIRDRKLLIPMICGVSICCVLIFVRCIYRLIELREGFESKLAYDEIYFMIFEGLLITLSSTIICILSPGLVYGRDAHIHIDKSWKNSFSFKNKKRYNEDCESKSDDYVSEYQLESLRNTL</sequence>
<evidence type="ECO:0000256" key="6">
    <source>
        <dbReference type="ARBA" id="ARBA00023136"/>
    </source>
</evidence>
<comment type="function">
    <text evidence="7">Catalyzes the ATP-dependent translocation of sphingoid long-chain bases (LCBs) from the cytoplasmic site toward the extracytoplasmic side of the membrane (flip-flop). Involved in the establishment of the functional lipid asymmetry of the plasma membrane. Regulates intracellular levels of LCBs, sphingolipid precursors that are growth inhibitory at increased levels.</text>
</comment>
<name>A0A4T0WVG4_9ASCO</name>
<dbReference type="OrthoDB" id="3358017at2759"/>
<comment type="similarity">
    <text evidence="2">Belongs to the lipid-translocating exporter (LTE) (TC 9.A.26.1) family.</text>
</comment>
<feature type="transmembrane region" description="Helical" evidence="9">
    <location>
        <begin position="317"/>
        <end position="341"/>
    </location>
</feature>
<protein>
    <recommendedName>
        <fullName evidence="8">Sphingoid long-chain base transporter RSB1</fullName>
    </recommendedName>
</protein>
<evidence type="ECO:0000256" key="8">
    <source>
        <dbReference type="ARBA" id="ARBA00041117"/>
    </source>
</evidence>
<proteinExistence type="inferred from homology"/>
<evidence type="ECO:0000256" key="7">
    <source>
        <dbReference type="ARBA" id="ARBA00037472"/>
    </source>
</evidence>
<keyword evidence="11" id="KW-1185">Reference proteome</keyword>
<dbReference type="AlphaFoldDB" id="A0A4T0WVG4"/>
<feature type="transmembrane region" description="Helical" evidence="9">
    <location>
        <begin position="231"/>
        <end position="248"/>
    </location>
</feature>
<dbReference type="GO" id="GO:0005886">
    <property type="term" value="C:plasma membrane"/>
    <property type="evidence" value="ECO:0007669"/>
    <property type="project" value="UniProtKB-SubCell"/>
</dbReference>
<feature type="transmembrane region" description="Helical" evidence="9">
    <location>
        <begin position="356"/>
        <end position="382"/>
    </location>
</feature>
<feature type="transmembrane region" description="Helical" evidence="9">
    <location>
        <begin position="130"/>
        <end position="150"/>
    </location>
</feature>
<dbReference type="PANTHER" id="PTHR31465">
    <property type="entry name" value="PROTEIN RTA1-RELATED"/>
    <property type="match status" value="1"/>
</dbReference>
<keyword evidence="3 9" id="KW-0812">Transmembrane</keyword>
<comment type="subcellular location">
    <subcellularLocation>
        <location evidence="1">Cell membrane</location>
        <topology evidence="1">Multi-pass membrane protein</topology>
    </subcellularLocation>
</comment>
<dbReference type="STRING" id="52247.A0A4T0WVG4"/>
<gene>
    <name evidence="10" type="ORF">CANINC_004504</name>
</gene>
<evidence type="ECO:0000256" key="4">
    <source>
        <dbReference type="ARBA" id="ARBA00022989"/>
    </source>
</evidence>
<evidence type="ECO:0000256" key="9">
    <source>
        <dbReference type="SAM" id="Phobius"/>
    </source>
</evidence>
<evidence type="ECO:0000256" key="3">
    <source>
        <dbReference type="ARBA" id="ARBA00022692"/>
    </source>
</evidence>
<accession>A0A4T0WVG4</accession>
<reference evidence="10 11" key="1">
    <citation type="journal article" date="2019" name="Front. Genet.">
        <title>Whole-Genome Sequencing of the Opportunistic Yeast Pathogen Candida inconspicua Uncovers Its Hybrid Origin.</title>
        <authorList>
            <person name="Mixao V."/>
            <person name="Hansen A.P."/>
            <person name="Saus E."/>
            <person name="Boekhout T."/>
            <person name="Lass-Florl C."/>
            <person name="Gabaldon T."/>
        </authorList>
    </citation>
    <scope>NUCLEOTIDE SEQUENCE [LARGE SCALE GENOMIC DNA]</scope>
    <source>
        <strain evidence="10 11">CBS 180</strain>
    </source>
</reference>
<dbReference type="Pfam" id="PF04479">
    <property type="entry name" value="RTA1"/>
    <property type="match status" value="1"/>
</dbReference>
<evidence type="ECO:0000256" key="2">
    <source>
        <dbReference type="ARBA" id="ARBA00009969"/>
    </source>
</evidence>
<evidence type="ECO:0000256" key="1">
    <source>
        <dbReference type="ARBA" id="ARBA00004651"/>
    </source>
</evidence>
<dbReference type="GO" id="GO:0000324">
    <property type="term" value="C:fungal-type vacuole"/>
    <property type="evidence" value="ECO:0007669"/>
    <property type="project" value="TreeGrafter"/>
</dbReference>
<feature type="transmembrane region" description="Helical" evidence="9">
    <location>
        <begin position="195"/>
        <end position="219"/>
    </location>
</feature>
<evidence type="ECO:0000313" key="11">
    <source>
        <dbReference type="Proteomes" id="UP000307173"/>
    </source>
</evidence>
<keyword evidence="5" id="KW-0813">Transport</keyword>
<dbReference type="PANTHER" id="PTHR31465:SF9">
    <property type="entry name" value="SPHINGOID LONG-CHAIN BASE TRANSPORTER RSB1"/>
    <property type="match status" value="1"/>
</dbReference>
<feature type="transmembrane region" description="Helical" evidence="9">
    <location>
        <begin position="268"/>
        <end position="292"/>
    </location>
</feature>
<evidence type="ECO:0000256" key="5">
    <source>
        <dbReference type="ARBA" id="ARBA00023055"/>
    </source>
</evidence>
<feature type="transmembrane region" description="Helical" evidence="9">
    <location>
        <begin position="157"/>
        <end position="175"/>
    </location>
</feature>
<dbReference type="Proteomes" id="UP000307173">
    <property type="component" value="Unassembled WGS sequence"/>
</dbReference>
<keyword evidence="6 9" id="KW-0472">Membrane</keyword>
<keyword evidence="4 9" id="KW-1133">Transmembrane helix</keyword>
<evidence type="ECO:0000313" key="10">
    <source>
        <dbReference type="EMBL" id="TID14833.1"/>
    </source>
</evidence>
<dbReference type="InterPro" id="IPR007568">
    <property type="entry name" value="RTA1"/>
</dbReference>